<gene>
    <name evidence="1" type="ORF">SPELUC_LOCUS11091</name>
</gene>
<comment type="caution">
    <text evidence="1">The sequence shown here is derived from an EMBL/GenBank/DDBJ whole genome shotgun (WGS) entry which is preliminary data.</text>
</comment>
<proteinExistence type="predicted"/>
<sequence length="188" mass="21950">LFPEIVNVINKYLTEPIANAIKIEMLQYLFISAKKIEPIIEELHNEQEDALEIWKITDIRSEKRHHVHFVVVVNAVSFLCSMIPHRWYKDHYQDDSIPDNPIFNYEMSIFNDKNILPIRKPAMIPTTIPTLKKSTTDKISNNICEVQTDQSSDESEESEIKHEEDIEESLKSIKNPNKVNIKGRPPKR</sequence>
<feature type="non-terminal residue" evidence="1">
    <location>
        <position position="1"/>
    </location>
</feature>
<reference evidence="1" key="1">
    <citation type="submission" date="2021-06" db="EMBL/GenBank/DDBJ databases">
        <authorList>
            <person name="Kallberg Y."/>
            <person name="Tangrot J."/>
            <person name="Rosling A."/>
        </authorList>
    </citation>
    <scope>NUCLEOTIDE SEQUENCE</scope>
    <source>
        <strain evidence="1">28 12/20/2015</strain>
    </source>
</reference>
<accession>A0ACA9P895</accession>
<evidence type="ECO:0000313" key="2">
    <source>
        <dbReference type="Proteomes" id="UP000789366"/>
    </source>
</evidence>
<dbReference type="Proteomes" id="UP000789366">
    <property type="component" value="Unassembled WGS sequence"/>
</dbReference>
<protein>
    <submittedName>
        <fullName evidence="1">11075_t:CDS:1</fullName>
    </submittedName>
</protein>
<evidence type="ECO:0000313" key="1">
    <source>
        <dbReference type="EMBL" id="CAG8697290.1"/>
    </source>
</evidence>
<organism evidence="1 2">
    <name type="scientific">Cetraspora pellucida</name>
    <dbReference type="NCBI Taxonomy" id="1433469"/>
    <lineage>
        <taxon>Eukaryota</taxon>
        <taxon>Fungi</taxon>
        <taxon>Fungi incertae sedis</taxon>
        <taxon>Mucoromycota</taxon>
        <taxon>Glomeromycotina</taxon>
        <taxon>Glomeromycetes</taxon>
        <taxon>Diversisporales</taxon>
        <taxon>Gigasporaceae</taxon>
        <taxon>Cetraspora</taxon>
    </lineage>
</organism>
<name>A0ACA9P895_9GLOM</name>
<dbReference type="EMBL" id="CAJVPW010022385">
    <property type="protein sequence ID" value="CAG8697290.1"/>
    <property type="molecule type" value="Genomic_DNA"/>
</dbReference>
<keyword evidence="2" id="KW-1185">Reference proteome</keyword>